<organism evidence="1 2">
    <name type="scientific">Fusarium tricinctum</name>
    <dbReference type="NCBI Taxonomy" id="61284"/>
    <lineage>
        <taxon>Eukaryota</taxon>
        <taxon>Fungi</taxon>
        <taxon>Dikarya</taxon>
        <taxon>Ascomycota</taxon>
        <taxon>Pezizomycotina</taxon>
        <taxon>Sordariomycetes</taxon>
        <taxon>Hypocreomycetidae</taxon>
        <taxon>Hypocreales</taxon>
        <taxon>Nectriaceae</taxon>
        <taxon>Fusarium</taxon>
        <taxon>Fusarium tricinctum species complex</taxon>
    </lineage>
</organism>
<dbReference type="OrthoDB" id="5086167at2759"/>
<reference evidence="1" key="1">
    <citation type="journal article" date="2021" name="Nat. Commun.">
        <title>Genetic determinants of endophytism in the Arabidopsis root mycobiome.</title>
        <authorList>
            <person name="Mesny F."/>
            <person name="Miyauchi S."/>
            <person name="Thiergart T."/>
            <person name="Pickel B."/>
            <person name="Atanasova L."/>
            <person name="Karlsson M."/>
            <person name="Huettel B."/>
            <person name="Barry K.W."/>
            <person name="Haridas S."/>
            <person name="Chen C."/>
            <person name="Bauer D."/>
            <person name="Andreopoulos W."/>
            <person name="Pangilinan J."/>
            <person name="LaButti K."/>
            <person name="Riley R."/>
            <person name="Lipzen A."/>
            <person name="Clum A."/>
            <person name="Drula E."/>
            <person name="Henrissat B."/>
            <person name="Kohler A."/>
            <person name="Grigoriev I.V."/>
            <person name="Martin F.M."/>
            <person name="Hacquard S."/>
        </authorList>
    </citation>
    <scope>NUCLEOTIDE SEQUENCE</scope>
    <source>
        <strain evidence="1">MPI-SDFR-AT-0068</strain>
    </source>
</reference>
<dbReference type="EMBL" id="JAGPXF010000008">
    <property type="protein sequence ID" value="KAH7232838.1"/>
    <property type="molecule type" value="Genomic_DNA"/>
</dbReference>
<sequence>MGEKIKMLDSKGQRQLKAYLSNTSRAGIDNCEWTVKWKYCHSDGRTTPGNQNPNYIAYERTSEDVHRTRLVVREGNSFLFLTGNMNYISTEKGWGKMAPLMKNARVTLKEAVFWIGPCLSQEIPLSTQR</sequence>
<gene>
    <name evidence="1" type="ORF">BKA59DRAFT_517280</name>
</gene>
<evidence type="ECO:0000313" key="2">
    <source>
        <dbReference type="Proteomes" id="UP000813427"/>
    </source>
</evidence>
<name>A0A8K0RKL4_9HYPO</name>
<dbReference type="AlphaFoldDB" id="A0A8K0RKL4"/>
<keyword evidence="2" id="KW-1185">Reference proteome</keyword>
<protein>
    <submittedName>
        <fullName evidence="1">Uncharacterized protein</fullName>
    </submittedName>
</protein>
<accession>A0A8K0RKL4</accession>
<dbReference type="Proteomes" id="UP000813427">
    <property type="component" value="Unassembled WGS sequence"/>
</dbReference>
<comment type="caution">
    <text evidence="1">The sequence shown here is derived from an EMBL/GenBank/DDBJ whole genome shotgun (WGS) entry which is preliminary data.</text>
</comment>
<proteinExistence type="predicted"/>
<evidence type="ECO:0000313" key="1">
    <source>
        <dbReference type="EMBL" id="KAH7232838.1"/>
    </source>
</evidence>